<evidence type="ECO:0000259" key="6">
    <source>
        <dbReference type="Pfam" id="PF01967"/>
    </source>
</evidence>
<dbReference type="SUPFAM" id="SSF55040">
    <property type="entry name" value="Molybdenum cofactor biosynthesis protein C, MoaC"/>
    <property type="match status" value="1"/>
</dbReference>
<keyword evidence="5 7" id="KW-0456">Lyase</keyword>
<dbReference type="OrthoDB" id="429626at2759"/>
<organism evidence="7 8">
    <name type="scientific">Dimargaris verticillata</name>
    <dbReference type="NCBI Taxonomy" id="2761393"/>
    <lineage>
        <taxon>Eukaryota</taxon>
        <taxon>Fungi</taxon>
        <taxon>Fungi incertae sedis</taxon>
        <taxon>Zoopagomycota</taxon>
        <taxon>Kickxellomycotina</taxon>
        <taxon>Dimargaritomycetes</taxon>
        <taxon>Dimargaritales</taxon>
        <taxon>Dimargaritaceae</taxon>
        <taxon>Dimargaris</taxon>
    </lineage>
</organism>
<evidence type="ECO:0000256" key="2">
    <source>
        <dbReference type="ARBA" id="ARBA00005046"/>
    </source>
</evidence>
<dbReference type="InterPro" id="IPR036522">
    <property type="entry name" value="MoaC_sf"/>
</dbReference>
<dbReference type="InterPro" id="IPR050105">
    <property type="entry name" value="MoCo_biosynth_MoaA/MoaC"/>
</dbReference>
<dbReference type="InterPro" id="IPR023045">
    <property type="entry name" value="MoaC"/>
</dbReference>
<evidence type="ECO:0000313" key="7">
    <source>
        <dbReference type="EMBL" id="KAJ1977611.1"/>
    </source>
</evidence>
<feature type="domain" description="Molybdopterin cofactor biosynthesis C (MoaC)" evidence="6">
    <location>
        <begin position="1"/>
        <end position="137"/>
    </location>
</feature>
<evidence type="ECO:0000256" key="3">
    <source>
        <dbReference type="ARBA" id="ARBA00012575"/>
    </source>
</evidence>
<dbReference type="AlphaFoldDB" id="A0A9W8E8Z8"/>
<dbReference type="Pfam" id="PF01967">
    <property type="entry name" value="MoaC"/>
    <property type="match status" value="1"/>
</dbReference>
<dbReference type="GO" id="GO:0006777">
    <property type="term" value="P:Mo-molybdopterin cofactor biosynthetic process"/>
    <property type="evidence" value="ECO:0007669"/>
    <property type="project" value="UniProtKB-KW"/>
</dbReference>
<reference evidence="7" key="1">
    <citation type="submission" date="2022-07" db="EMBL/GenBank/DDBJ databases">
        <title>Phylogenomic reconstructions and comparative analyses of Kickxellomycotina fungi.</title>
        <authorList>
            <person name="Reynolds N.K."/>
            <person name="Stajich J.E."/>
            <person name="Barry K."/>
            <person name="Grigoriev I.V."/>
            <person name="Crous P."/>
            <person name="Smith M.E."/>
        </authorList>
    </citation>
    <scope>NUCLEOTIDE SEQUENCE</scope>
    <source>
        <strain evidence="7">RSA 567</strain>
    </source>
</reference>
<dbReference type="NCBIfam" id="TIGR00581">
    <property type="entry name" value="moaC"/>
    <property type="match status" value="1"/>
</dbReference>
<protein>
    <recommendedName>
        <fullName evidence="3">cyclic pyranopterin monophosphate synthase</fullName>
        <ecNumber evidence="3">4.6.1.17</ecNumber>
    </recommendedName>
</protein>
<comment type="caution">
    <text evidence="7">The sequence shown here is derived from an EMBL/GenBank/DDBJ whole genome shotgun (WGS) entry which is preliminary data.</text>
</comment>
<comment type="pathway">
    <text evidence="2">Cofactor biosynthesis; molybdopterin biosynthesis.</text>
</comment>
<dbReference type="PANTHER" id="PTHR22960:SF0">
    <property type="entry name" value="MOLYBDENUM COFACTOR BIOSYNTHESIS PROTEIN 1"/>
    <property type="match status" value="1"/>
</dbReference>
<sequence>MVNIGDKSSSPRRAIAQGRVLLHSADALALVQQAGRKKGDVLTVAKIAGVMGAKLTGQLIPLCHPIALDHVQVDLALNPSHQAVDIEAHTECTGKTGVEMEALTAVTLAGLTIIDMCKSVARNATLTDVRVTFKTGGKSGTYQESAE</sequence>
<dbReference type="GO" id="GO:0061798">
    <property type="term" value="F:GTP 3',8'-cyclase activity"/>
    <property type="evidence" value="ECO:0007669"/>
    <property type="project" value="TreeGrafter"/>
</dbReference>
<dbReference type="CDD" id="cd01420">
    <property type="entry name" value="MoaC_PE"/>
    <property type="match status" value="1"/>
</dbReference>
<evidence type="ECO:0000313" key="8">
    <source>
        <dbReference type="Proteomes" id="UP001151582"/>
    </source>
</evidence>
<keyword evidence="4" id="KW-0501">Molybdenum cofactor biosynthesis</keyword>
<dbReference type="InterPro" id="IPR047594">
    <property type="entry name" value="MoaC_bact/euk"/>
</dbReference>
<dbReference type="PANTHER" id="PTHR22960">
    <property type="entry name" value="MOLYBDOPTERIN COFACTOR SYNTHESIS PROTEIN A"/>
    <property type="match status" value="1"/>
</dbReference>
<dbReference type="EMBL" id="JANBQB010000334">
    <property type="protein sequence ID" value="KAJ1977611.1"/>
    <property type="molecule type" value="Genomic_DNA"/>
</dbReference>
<evidence type="ECO:0000256" key="5">
    <source>
        <dbReference type="ARBA" id="ARBA00023239"/>
    </source>
</evidence>
<evidence type="ECO:0000256" key="1">
    <source>
        <dbReference type="ARBA" id="ARBA00001637"/>
    </source>
</evidence>
<dbReference type="InterPro" id="IPR002820">
    <property type="entry name" value="Mopterin_CF_biosynth-C_dom"/>
</dbReference>
<accession>A0A9W8E8Z8</accession>
<dbReference type="NCBIfam" id="NF006870">
    <property type="entry name" value="PRK09364.1"/>
    <property type="match status" value="1"/>
</dbReference>
<dbReference type="Proteomes" id="UP001151582">
    <property type="component" value="Unassembled WGS sequence"/>
</dbReference>
<gene>
    <name evidence="7" type="primary">CNX3</name>
    <name evidence="7" type="ORF">H4R34_003510</name>
</gene>
<evidence type="ECO:0000256" key="4">
    <source>
        <dbReference type="ARBA" id="ARBA00023150"/>
    </source>
</evidence>
<dbReference type="EC" id="4.6.1.17" evidence="3"/>
<proteinExistence type="predicted"/>
<dbReference type="Gene3D" id="3.30.70.640">
    <property type="entry name" value="Molybdopterin cofactor biosynthesis C (MoaC) domain"/>
    <property type="match status" value="1"/>
</dbReference>
<comment type="catalytic activity">
    <reaction evidence="1">
        <text>(8S)-3',8-cyclo-7,8-dihydroguanosine 5'-triphosphate = cyclic pyranopterin phosphate + diphosphate</text>
        <dbReference type="Rhea" id="RHEA:49580"/>
        <dbReference type="ChEBI" id="CHEBI:33019"/>
        <dbReference type="ChEBI" id="CHEBI:59648"/>
        <dbReference type="ChEBI" id="CHEBI:131766"/>
        <dbReference type="EC" id="4.6.1.17"/>
    </reaction>
</comment>
<keyword evidence="8" id="KW-1185">Reference proteome</keyword>
<dbReference type="GO" id="GO:0061799">
    <property type="term" value="F:cyclic pyranopterin monophosphate synthase activity"/>
    <property type="evidence" value="ECO:0007669"/>
    <property type="project" value="UniProtKB-EC"/>
</dbReference>
<name>A0A9W8E8Z8_9FUNG</name>